<dbReference type="Proteomes" id="UP001165378">
    <property type="component" value="Unassembled WGS sequence"/>
</dbReference>
<dbReference type="InterPro" id="IPR011330">
    <property type="entry name" value="Glyco_hydro/deAcase_b/a-brl"/>
</dbReference>
<dbReference type="InterPro" id="IPR002509">
    <property type="entry name" value="NODB_dom"/>
</dbReference>
<reference evidence="5" key="1">
    <citation type="submission" date="2022-01" db="EMBL/GenBank/DDBJ databases">
        <title>Genome-Based Taxonomic Classification of the Phylum Actinobacteria.</title>
        <authorList>
            <person name="Gao Y."/>
        </authorList>
    </citation>
    <scope>NUCLEOTIDE SEQUENCE</scope>
    <source>
        <strain evidence="5">KLBMP 8922</strain>
    </source>
</reference>
<dbReference type="GO" id="GO:0016020">
    <property type="term" value="C:membrane"/>
    <property type="evidence" value="ECO:0007669"/>
    <property type="project" value="TreeGrafter"/>
</dbReference>
<dbReference type="CDD" id="cd10954">
    <property type="entry name" value="CE4_CtAXE_like"/>
    <property type="match status" value="1"/>
</dbReference>
<dbReference type="Gene3D" id="3.20.20.370">
    <property type="entry name" value="Glycoside hydrolase/deacetylase"/>
    <property type="match status" value="1"/>
</dbReference>
<keyword evidence="6" id="KW-1185">Reference proteome</keyword>
<name>A0AA41TZZ7_9ACTN</name>
<dbReference type="SUPFAM" id="SSF88713">
    <property type="entry name" value="Glycoside hydrolase/deacetylase"/>
    <property type="match status" value="1"/>
</dbReference>
<feature type="chain" id="PRO_5041448465" evidence="3">
    <location>
        <begin position="26"/>
        <end position="232"/>
    </location>
</feature>
<dbReference type="GO" id="GO:0016810">
    <property type="term" value="F:hydrolase activity, acting on carbon-nitrogen (but not peptide) bonds"/>
    <property type="evidence" value="ECO:0007669"/>
    <property type="project" value="InterPro"/>
</dbReference>
<protein>
    <submittedName>
        <fullName evidence="5">Polysaccharide deacetylase family protein</fullName>
    </submittedName>
</protein>
<keyword evidence="2" id="KW-0378">Hydrolase</keyword>
<proteinExistence type="predicted"/>
<evidence type="ECO:0000313" key="5">
    <source>
        <dbReference type="EMBL" id="MCF2529318.1"/>
    </source>
</evidence>
<gene>
    <name evidence="5" type="ORF">LZ495_19155</name>
</gene>
<keyword evidence="3" id="KW-0732">Signal</keyword>
<dbReference type="GO" id="GO:0046872">
    <property type="term" value="F:metal ion binding"/>
    <property type="evidence" value="ECO:0007669"/>
    <property type="project" value="UniProtKB-KW"/>
</dbReference>
<dbReference type="GO" id="GO:0005975">
    <property type="term" value="P:carbohydrate metabolic process"/>
    <property type="evidence" value="ECO:0007669"/>
    <property type="project" value="InterPro"/>
</dbReference>
<accession>A0AA41TZZ7</accession>
<dbReference type="RefSeq" id="WP_235053553.1">
    <property type="nucleotide sequence ID" value="NZ_JAKFHA010000010.1"/>
</dbReference>
<dbReference type="AlphaFoldDB" id="A0AA41TZZ7"/>
<dbReference type="InterPro" id="IPR050248">
    <property type="entry name" value="Polysacc_deacetylase_ArnD"/>
</dbReference>
<dbReference type="PANTHER" id="PTHR10587">
    <property type="entry name" value="GLYCOSYL TRANSFERASE-RELATED"/>
    <property type="match status" value="1"/>
</dbReference>
<feature type="signal peptide" evidence="3">
    <location>
        <begin position="1"/>
        <end position="25"/>
    </location>
</feature>
<comment type="caution">
    <text evidence="5">The sequence shown here is derived from an EMBL/GenBank/DDBJ whole genome shotgun (WGS) entry which is preliminary data.</text>
</comment>
<dbReference type="EMBL" id="JAKFHA010000010">
    <property type="protein sequence ID" value="MCF2529318.1"/>
    <property type="molecule type" value="Genomic_DNA"/>
</dbReference>
<dbReference type="Pfam" id="PF01522">
    <property type="entry name" value="Polysacc_deac_1"/>
    <property type="match status" value="1"/>
</dbReference>
<evidence type="ECO:0000256" key="1">
    <source>
        <dbReference type="ARBA" id="ARBA00022723"/>
    </source>
</evidence>
<evidence type="ECO:0000313" key="6">
    <source>
        <dbReference type="Proteomes" id="UP001165378"/>
    </source>
</evidence>
<evidence type="ECO:0000259" key="4">
    <source>
        <dbReference type="PROSITE" id="PS51677"/>
    </source>
</evidence>
<keyword evidence="1" id="KW-0479">Metal-binding</keyword>
<evidence type="ECO:0000256" key="2">
    <source>
        <dbReference type="ARBA" id="ARBA00022801"/>
    </source>
</evidence>
<evidence type="ECO:0000256" key="3">
    <source>
        <dbReference type="SAM" id="SignalP"/>
    </source>
</evidence>
<dbReference type="PROSITE" id="PS51677">
    <property type="entry name" value="NODB"/>
    <property type="match status" value="1"/>
</dbReference>
<sequence>MRAKSVAVVTGLLMLLAGGTPSASAAPQARAVDCARLKCIALTYDDGPAAASTGALLAHLRARGAKATFFMVGAQAARHPAMAARVAAGGHEIGNHTYSHKDLRKLSPAKIRTEVARSAAAIRRATGRTPALMRPPYGAHDAKVRSAVGAPLIMWSIDTRDWADRNASVVASRVIAQARPGAIVLMHDIHATTAAAAPRILDTLAKRGYTFVTVSELLGNRRLAKGAVYAKR</sequence>
<dbReference type="PANTHER" id="PTHR10587:SF133">
    <property type="entry name" value="CHITIN DEACETYLASE 1-RELATED"/>
    <property type="match status" value="1"/>
</dbReference>
<feature type="domain" description="NodB homology" evidence="4">
    <location>
        <begin position="38"/>
        <end position="212"/>
    </location>
</feature>
<organism evidence="5 6">
    <name type="scientific">Yinghuangia soli</name>
    <dbReference type="NCBI Taxonomy" id="2908204"/>
    <lineage>
        <taxon>Bacteria</taxon>
        <taxon>Bacillati</taxon>
        <taxon>Actinomycetota</taxon>
        <taxon>Actinomycetes</taxon>
        <taxon>Kitasatosporales</taxon>
        <taxon>Streptomycetaceae</taxon>
        <taxon>Yinghuangia</taxon>
    </lineage>
</organism>